<feature type="domain" description="Histidine kinase" evidence="9">
    <location>
        <begin position="147"/>
        <end position="364"/>
    </location>
</feature>
<dbReference type="SMART" id="SM00448">
    <property type="entry name" value="REC"/>
    <property type="match status" value="1"/>
</dbReference>
<dbReference type="Pfam" id="PF00072">
    <property type="entry name" value="Response_reg"/>
    <property type="match status" value="1"/>
</dbReference>
<dbReference type="AlphaFoldDB" id="A0A7C6AFQ9"/>
<gene>
    <name evidence="11" type="ORF">ENV70_03545</name>
</gene>
<evidence type="ECO:0000256" key="5">
    <source>
        <dbReference type="ARBA" id="ARBA00022777"/>
    </source>
</evidence>
<dbReference type="EC" id="2.7.13.3" evidence="2"/>
<dbReference type="PRINTS" id="PR00344">
    <property type="entry name" value="BCTRLSENSOR"/>
</dbReference>
<dbReference type="CDD" id="cd00082">
    <property type="entry name" value="HisKA"/>
    <property type="match status" value="1"/>
</dbReference>
<evidence type="ECO:0000256" key="4">
    <source>
        <dbReference type="ARBA" id="ARBA00022679"/>
    </source>
</evidence>
<name>A0A7C6AFQ9_UNCW3</name>
<dbReference type="CDD" id="cd00075">
    <property type="entry name" value="HATPase"/>
    <property type="match status" value="1"/>
</dbReference>
<dbReference type="Gene3D" id="3.40.50.2300">
    <property type="match status" value="1"/>
</dbReference>
<dbReference type="SUPFAM" id="SSF47384">
    <property type="entry name" value="Homodimeric domain of signal transducing histidine kinase"/>
    <property type="match status" value="1"/>
</dbReference>
<feature type="modified residue" description="4-aspartylphosphate" evidence="8">
    <location>
        <position position="56"/>
    </location>
</feature>
<dbReference type="SUPFAM" id="SSF52172">
    <property type="entry name" value="CheY-like"/>
    <property type="match status" value="1"/>
</dbReference>
<dbReference type="InterPro" id="IPR011006">
    <property type="entry name" value="CheY-like_superfamily"/>
</dbReference>
<evidence type="ECO:0000259" key="9">
    <source>
        <dbReference type="PROSITE" id="PS50109"/>
    </source>
</evidence>
<evidence type="ECO:0000256" key="8">
    <source>
        <dbReference type="PROSITE-ProRule" id="PRU00169"/>
    </source>
</evidence>
<keyword evidence="7" id="KW-0804">Transcription</keyword>
<sequence>MKSKSNKILIIDDEPTICDACYQILTDKYYSVEVANNGSEGLKKFEDFKPDIVFIDLKMPGVSGMDVLKTIVQKKTNTIPIVITGYASIETAVESMKNGAFDFLPKPFTAEELIVIAERAIARKKDLDEKEKIEKEKEMMRQNFISLVSHELRTPLVAVIQFLEVLYGGMAGQVSEQQKQIIERMKVRLNELLDLINRWLKLARIEELNIKDNFQEFSLEPIIDESVELIKPLALEKGIKIEKKSIDSDYKILGERDLIKEVFINLITNGVKYNQNQGSVSINFRKNGDYIAVDITDTGIGISEDELNRLGEEFYRVKREGIASGSGLGLAIVKKILDIHNGRLEIQSKINQGSTFTVYLPFSINMERDEKRSE</sequence>
<dbReference type="InterPro" id="IPR003594">
    <property type="entry name" value="HATPase_dom"/>
</dbReference>
<dbReference type="GO" id="GO:0009927">
    <property type="term" value="F:histidine phosphotransfer kinase activity"/>
    <property type="evidence" value="ECO:0007669"/>
    <property type="project" value="TreeGrafter"/>
</dbReference>
<keyword evidence="3 8" id="KW-0597">Phosphoprotein</keyword>
<dbReference type="InterPro" id="IPR004358">
    <property type="entry name" value="Sig_transdc_His_kin-like_C"/>
</dbReference>
<dbReference type="Pfam" id="PF02518">
    <property type="entry name" value="HATPase_c"/>
    <property type="match status" value="1"/>
</dbReference>
<accession>A0A7C6AFQ9</accession>
<dbReference type="EMBL" id="DTHJ01000072">
    <property type="protein sequence ID" value="HHS62678.1"/>
    <property type="molecule type" value="Genomic_DNA"/>
</dbReference>
<dbReference type="InterPro" id="IPR036890">
    <property type="entry name" value="HATPase_C_sf"/>
</dbReference>
<dbReference type="InterPro" id="IPR003661">
    <property type="entry name" value="HisK_dim/P_dom"/>
</dbReference>
<comment type="catalytic activity">
    <reaction evidence="1">
        <text>ATP + protein L-histidine = ADP + protein N-phospho-L-histidine.</text>
        <dbReference type="EC" id="2.7.13.3"/>
    </reaction>
</comment>
<dbReference type="Gene3D" id="1.10.287.130">
    <property type="match status" value="1"/>
</dbReference>
<dbReference type="FunFam" id="3.30.565.10:FF:000006">
    <property type="entry name" value="Sensor histidine kinase WalK"/>
    <property type="match status" value="1"/>
</dbReference>
<dbReference type="PANTHER" id="PTHR43047">
    <property type="entry name" value="TWO-COMPONENT HISTIDINE PROTEIN KINASE"/>
    <property type="match status" value="1"/>
</dbReference>
<dbReference type="SUPFAM" id="SSF55874">
    <property type="entry name" value="ATPase domain of HSP90 chaperone/DNA topoisomerase II/histidine kinase"/>
    <property type="match status" value="1"/>
</dbReference>
<evidence type="ECO:0000256" key="7">
    <source>
        <dbReference type="ARBA" id="ARBA00023163"/>
    </source>
</evidence>
<dbReference type="GO" id="GO:0000155">
    <property type="term" value="F:phosphorelay sensor kinase activity"/>
    <property type="evidence" value="ECO:0007669"/>
    <property type="project" value="InterPro"/>
</dbReference>
<keyword evidence="4" id="KW-0808">Transferase</keyword>
<dbReference type="Pfam" id="PF00512">
    <property type="entry name" value="HisKA"/>
    <property type="match status" value="1"/>
</dbReference>
<dbReference type="InterPro" id="IPR001789">
    <property type="entry name" value="Sig_transdc_resp-reg_receiver"/>
</dbReference>
<dbReference type="Gene3D" id="3.30.565.10">
    <property type="entry name" value="Histidine kinase-like ATPase, C-terminal domain"/>
    <property type="match status" value="1"/>
</dbReference>
<reference evidence="11" key="1">
    <citation type="journal article" date="2020" name="mSystems">
        <title>Genome- and Community-Level Interaction Insights into Carbon Utilization and Element Cycling Functions of Hydrothermarchaeota in Hydrothermal Sediment.</title>
        <authorList>
            <person name="Zhou Z."/>
            <person name="Liu Y."/>
            <person name="Xu W."/>
            <person name="Pan J."/>
            <person name="Luo Z.H."/>
            <person name="Li M."/>
        </authorList>
    </citation>
    <scope>NUCLEOTIDE SEQUENCE [LARGE SCALE GENOMIC DNA]</scope>
    <source>
        <strain evidence="11">SpSt-783</strain>
    </source>
</reference>
<dbReference type="PANTHER" id="PTHR43047:SF72">
    <property type="entry name" value="OSMOSENSING HISTIDINE PROTEIN KINASE SLN1"/>
    <property type="match status" value="1"/>
</dbReference>
<evidence type="ECO:0000259" key="10">
    <source>
        <dbReference type="PROSITE" id="PS50110"/>
    </source>
</evidence>
<keyword evidence="6" id="KW-0805">Transcription regulation</keyword>
<dbReference type="InterPro" id="IPR005467">
    <property type="entry name" value="His_kinase_dom"/>
</dbReference>
<evidence type="ECO:0000256" key="2">
    <source>
        <dbReference type="ARBA" id="ARBA00012438"/>
    </source>
</evidence>
<dbReference type="SMART" id="SM00388">
    <property type="entry name" value="HisKA"/>
    <property type="match status" value="1"/>
</dbReference>
<feature type="domain" description="Response regulatory" evidence="10">
    <location>
        <begin position="7"/>
        <end position="121"/>
    </location>
</feature>
<dbReference type="SMART" id="SM00387">
    <property type="entry name" value="HATPase_c"/>
    <property type="match status" value="1"/>
</dbReference>
<proteinExistence type="predicted"/>
<protein>
    <recommendedName>
        <fullName evidence="2">histidine kinase</fullName>
        <ecNumber evidence="2">2.7.13.3</ecNumber>
    </recommendedName>
</protein>
<keyword evidence="5" id="KW-0418">Kinase</keyword>
<evidence type="ECO:0000313" key="11">
    <source>
        <dbReference type="EMBL" id="HHS62678.1"/>
    </source>
</evidence>
<evidence type="ECO:0000256" key="3">
    <source>
        <dbReference type="ARBA" id="ARBA00022553"/>
    </source>
</evidence>
<dbReference type="FunFam" id="3.40.50.2300:FF:000018">
    <property type="entry name" value="DNA-binding transcriptional regulator NtrC"/>
    <property type="match status" value="1"/>
</dbReference>
<dbReference type="PROSITE" id="PS50109">
    <property type="entry name" value="HIS_KIN"/>
    <property type="match status" value="1"/>
</dbReference>
<dbReference type="PROSITE" id="PS50110">
    <property type="entry name" value="RESPONSE_REGULATORY"/>
    <property type="match status" value="1"/>
</dbReference>
<evidence type="ECO:0000256" key="6">
    <source>
        <dbReference type="ARBA" id="ARBA00023015"/>
    </source>
</evidence>
<organism evidence="11">
    <name type="scientific">candidate division WOR-3 bacterium</name>
    <dbReference type="NCBI Taxonomy" id="2052148"/>
    <lineage>
        <taxon>Bacteria</taxon>
        <taxon>Bacteria division WOR-3</taxon>
    </lineage>
</organism>
<dbReference type="GO" id="GO:0005886">
    <property type="term" value="C:plasma membrane"/>
    <property type="evidence" value="ECO:0007669"/>
    <property type="project" value="TreeGrafter"/>
</dbReference>
<evidence type="ECO:0000256" key="1">
    <source>
        <dbReference type="ARBA" id="ARBA00000085"/>
    </source>
</evidence>
<dbReference type="InterPro" id="IPR036097">
    <property type="entry name" value="HisK_dim/P_sf"/>
</dbReference>
<comment type="caution">
    <text evidence="11">The sequence shown here is derived from an EMBL/GenBank/DDBJ whole genome shotgun (WGS) entry which is preliminary data.</text>
</comment>